<proteinExistence type="predicted"/>
<evidence type="ECO:0000313" key="1">
    <source>
        <dbReference type="EMBL" id="KOF69248.1"/>
    </source>
</evidence>
<accession>A0A0L8FX29</accession>
<evidence type="ECO:0008006" key="2">
    <source>
        <dbReference type="Google" id="ProtNLM"/>
    </source>
</evidence>
<dbReference type="AlphaFoldDB" id="A0A0L8FX29"/>
<name>A0A0L8FX29_OCTBM</name>
<gene>
    <name evidence="1" type="ORF">OCBIM_22005427mg</name>
</gene>
<protein>
    <recommendedName>
        <fullName evidence="2">Transposase Tc1-like domain-containing protein</fullName>
    </recommendedName>
</protein>
<sequence length="65" mass="7801">MRKIAIELEVDNKTIRNAIKYDLRFKSYTITPKHLLTTAMKEKRVERCKKINTWFKKKASIVTIF</sequence>
<dbReference type="EMBL" id="KQ425603">
    <property type="protein sequence ID" value="KOF69248.1"/>
    <property type="molecule type" value="Genomic_DNA"/>
</dbReference>
<organism evidence="1">
    <name type="scientific">Octopus bimaculoides</name>
    <name type="common">California two-spotted octopus</name>
    <dbReference type="NCBI Taxonomy" id="37653"/>
    <lineage>
        <taxon>Eukaryota</taxon>
        <taxon>Metazoa</taxon>
        <taxon>Spiralia</taxon>
        <taxon>Lophotrochozoa</taxon>
        <taxon>Mollusca</taxon>
        <taxon>Cephalopoda</taxon>
        <taxon>Coleoidea</taxon>
        <taxon>Octopodiformes</taxon>
        <taxon>Octopoda</taxon>
        <taxon>Incirrata</taxon>
        <taxon>Octopodidae</taxon>
        <taxon>Octopus</taxon>
    </lineage>
</organism>
<dbReference type="OrthoDB" id="10006939at2759"/>
<reference evidence="1" key="1">
    <citation type="submission" date="2015-07" db="EMBL/GenBank/DDBJ databases">
        <title>MeaNS - Measles Nucleotide Surveillance Program.</title>
        <authorList>
            <person name="Tran T."/>
            <person name="Druce J."/>
        </authorList>
    </citation>
    <scope>NUCLEOTIDE SEQUENCE</scope>
    <source>
        <strain evidence="1">UCB-OBI-ISO-001</strain>
        <tissue evidence="1">Gonad</tissue>
    </source>
</reference>